<accession>A8AMW9</accession>
<dbReference type="HOGENOM" id="CLU_3116094_0_0_6"/>
<evidence type="ECO:0000313" key="2">
    <source>
        <dbReference type="Proteomes" id="UP000008148"/>
    </source>
</evidence>
<dbReference type="EMBL" id="CP000822">
    <property type="protein sequence ID" value="ABV14832.1"/>
    <property type="molecule type" value="Genomic_DNA"/>
</dbReference>
<dbReference type="KEGG" id="cko:CKO_03756"/>
<gene>
    <name evidence="1" type="ordered locus">CKO_03756</name>
</gene>
<dbReference type="AlphaFoldDB" id="A8AMW9"/>
<reference evidence="1 2" key="1">
    <citation type="submission" date="2007-08" db="EMBL/GenBank/DDBJ databases">
        <authorList>
            <consortium name="The Citrobacter koseri Genome Sequencing Project"/>
            <person name="McClelland M."/>
            <person name="Sanderson E.K."/>
            <person name="Porwollik S."/>
            <person name="Spieth J."/>
            <person name="Clifton W.S."/>
            <person name="Latreille P."/>
            <person name="Courtney L."/>
            <person name="Wang C."/>
            <person name="Pepin K."/>
            <person name="Bhonagiri V."/>
            <person name="Nash W."/>
            <person name="Johnson M."/>
            <person name="Thiruvilangam P."/>
            <person name="Wilson R."/>
        </authorList>
    </citation>
    <scope>NUCLEOTIDE SEQUENCE [LARGE SCALE GENOMIC DNA]</scope>
    <source>
        <strain evidence="2">ATCC BAA-895 / CDC 4225-83 / SGSC4696</strain>
    </source>
</reference>
<dbReference type="Proteomes" id="UP000008148">
    <property type="component" value="Chromosome"/>
</dbReference>
<evidence type="ECO:0000313" key="1">
    <source>
        <dbReference type="EMBL" id="ABV14832.1"/>
    </source>
</evidence>
<protein>
    <submittedName>
        <fullName evidence="1">Uncharacterized protein</fullName>
    </submittedName>
</protein>
<keyword evidence="2" id="KW-1185">Reference proteome</keyword>
<sequence length="50" mass="5966">MAYVCLSQSSGMLRRVLSCIQWNIDSIKIKHCFSYLHHIFCVKARERDDY</sequence>
<organism evidence="1 2">
    <name type="scientific">Citrobacter koseri (strain ATCC BAA-895 / CDC 4225-83 / SGSC4696)</name>
    <dbReference type="NCBI Taxonomy" id="290338"/>
    <lineage>
        <taxon>Bacteria</taxon>
        <taxon>Pseudomonadati</taxon>
        <taxon>Pseudomonadota</taxon>
        <taxon>Gammaproteobacteria</taxon>
        <taxon>Enterobacterales</taxon>
        <taxon>Enterobacteriaceae</taxon>
        <taxon>Citrobacter</taxon>
    </lineage>
</organism>
<name>A8AMW9_CITK8</name>
<proteinExistence type="predicted"/>